<dbReference type="AlphaFoldDB" id="A0A853CKZ4"/>
<dbReference type="SUPFAM" id="SSF101386">
    <property type="entry name" value="all-alpha NTP pyrophosphatases"/>
    <property type="match status" value="1"/>
</dbReference>
<reference evidence="1 2" key="1">
    <citation type="submission" date="2020-07" db="EMBL/GenBank/DDBJ databases">
        <title>Sequencing the genomes of 1000 actinobacteria strains.</title>
        <authorList>
            <person name="Klenk H.-P."/>
        </authorList>
    </citation>
    <scope>NUCLEOTIDE SEQUENCE [LARGE SCALE GENOMIC DNA]</scope>
    <source>
        <strain evidence="1 2">DSM 104001</strain>
    </source>
</reference>
<dbReference type="Gene3D" id="1.10.287.1080">
    <property type="entry name" value="MazG-like"/>
    <property type="match status" value="1"/>
</dbReference>
<dbReference type="GO" id="GO:0042262">
    <property type="term" value="P:DNA protection"/>
    <property type="evidence" value="ECO:0007669"/>
    <property type="project" value="TreeGrafter"/>
</dbReference>
<sequence length="108" mass="11674">MPDDDLDQLRRVYDELVDLQGWARFRTPRNMALALTGRVGAVATHLQFAGEGEPTAEPAAPELRAELADCLVYLVALTDALGFDVAEEAVVRLRAAVEDSRPGAEVPA</sequence>
<dbReference type="GO" id="GO:0006253">
    <property type="term" value="P:dCTP catabolic process"/>
    <property type="evidence" value="ECO:0007669"/>
    <property type="project" value="TreeGrafter"/>
</dbReference>
<dbReference type="GO" id="GO:0005829">
    <property type="term" value="C:cytosol"/>
    <property type="evidence" value="ECO:0007669"/>
    <property type="project" value="TreeGrafter"/>
</dbReference>
<organism evidence="1 2">
    <name type="scientific">Petropleomorpha daqingensis</name>
    <dbReference type="NCBI Taxonomy" id="2026353"/>
    <lineage>
        <taxon>Bacteria</taxon>
        <taxon>Bacillati</taxon>
        <taxon>Actinomycetota</taxon>
        <taxon>Actinomycetes</taxon>
        <taxon>Geodermatophilales</taxon>
        <taxon>Geodermatophilaceae</taxon>
        <taxon>Petropleomorpha</taxon>
    </lineage>
</organism>
<evidence type="ECO:0000313" key="1">
    <source>
        <dbReference type="EMBL" id="NYJ07212.1"/>
    </source>
</evidence>
<dbReference type="Proteomes" id="UP000541969">
    <property type="component" value="Unassembled WGS sequence"/>
</dbReference>
<dbReference type="EMBL" id="JACBZT010000001">
    <property type="protein sequence ID" value="NYJ07212.1"/>
    <property type="molecule type" value="Genomic_DNA"/>
</dbReference>
<dbReference type="RefSeq" id="WP_179718894.1">
    <property type="nucleotide sequence ID" value="NZ_JACBZT010000001.1"/>
</dbReference>
<name>A0A853CKZ4_9ACTN</name>
<dbReference type="PANTHER" id="PTHR46523">
    <property type="entry name" value="DCTP PYROPHOSPHATASE 1"/>
    <property type="match status" value="1"/>
</dbReference>
<dbReference type="GO" id="GO:0047840">
    <property type="term" value="F:dCTP diphosphatase activity"/>
    <property type="evidence" value="ECO:0007669"/>
    <property type="project" value="TreeGrafter"/>
</dbReference>
<comment type="caution">
    <text evidence="1">The sequence shown here is derived from an EMBL/GenBank/DDBJ whole genome shotgun (WGS) entry which is preliminary data.</text>
</comment>
<evidence type="ECO:0000313" key="2">
    <source>
        <dbReference type="Proteomes" id="UP000541969"/>
    </source>
</evidence>
<dbReference type="InterPro" id="IPR052555">
    <property type="entry name" value="dCTP_Pyrophosphatase"/>
</dbReference>
<dbReference type="PANTHER" id="PTHR46523:SF1">
    <property type="entry name" value="DCTP PYROPHOSPHATASE 1"/>
    <property type="match status" value="1"/>
</dbReference>
<accession>A0A853CKZ4</accession>
<gene>
    <name evidence="1" type="ORF">GGQ55_003490</name>
</gene>
<protein>
    <submittedName>
        <fullName evidence="1">NTP pyrophosphatase (Non-canonical NTP hydrolase)</fullName>
    </submittedName>
</protein>
<proteinExistence type="predicted"/>
<keyword evidence="2" id="KW-1185">Reference proteome</keyword>
<keyword evidence="1" id="KW-0378">Hydrolase</keyword>